<gene>
    <name evidence="2" type="ORF">EYE40_15340</name>
</gene>
<evidence type="ECO:0000313" key="3">
    <source>
        <dbReference type="Proteomes" id="UP000294194"/>
    </source>
</evidence>
<feature type="non-terminal residue" evidence="2">
    <location>
        <position position="317"/>
    </location>
</feature>
<accession>A0A4Q9GM95</accession>
<dbReference type="Pfam" id="PF02720">
    <property type="entry name" value="DUF222"/>
    <property type="match status" value="1"/>
</dbReference>
<name>A0A4Q9GM95_9MICO</name>
<dbReference type="EMBL" id="SISG01000002">
    <property type="protein sequence ID" value="TBN55569.1"/>
    <property type="molecule type" value="Genomic_DNA"/>
</dbReference>
<organism evidence="2 3">
    <name type="scientific">Glaciihabitans arcticus</name>
    <dbReference type="NCBI Taxonomy" id="2668039"/>
    <lineage>
        <taxon>Bacteria</taxon>
        <taxon>Bacillati</taxon>
        <taxon>Actinomycetota</taxon>
        <taxon>Actinomycetes</taxon>
        <taxon>Micrococcales</taxon>
        <taxon>Microbacteriaceae</taxon>
        <taxon>Glaciihabitans</taxon>
    </lineage>
</organism>
<dbReference type="Proteomes" id="UP000294194">
    <property type="component" value="Unassembled WGS sequence"/>
</dbReference>
<protein>
    <submittedName>
        <fullName evidence="2">DUF222 domain-containing protein</fullName>
    </submittedName>
</protein>
<evidence type="ECO:0000259" key="1">
    <source>
        <dbReference type="Pfam" id="PF02720"/>
    </source>
</evidence>
<proteinExistence type="predicted"/>
<evidence type="ECO:0000313" key="2">
    <source>
        <dbReference type="EMBL" id="TBN55569.1"/>
    </source>
</evidence>
<dbReference type="RefSeq" id="WP_130983140.1">
    <property type="nucleotide sequence ID" value="NZ_SISG01000002.1"/>
</dbReference>
<keyword evidence="3" id="KW-1185">Reference proteome</keyword>
<sequence length="317" mass="32829">MNLLEQHGTAFAALSALPRAYSAVSDDDLLALGRAVARSQQLVATHAALIAGEVARRSAPALGSSGLAQRTGHRTPEELVRVTTGSTKRDARTAVAIGSLASSPDIEPWLAPVAAALTEGTLSVEAAAAIRTGLGVPTTDITAAVLAEASAGLCEVAPSLDADRLQRLARDARDALDEDGIADREAAAHARRSLTFWRTPDGGAHLRWVMDPETAATVGDLFDRATSPRRGGPRFVNPTDATLAEAITADTRTTEQLASDTFAHLLTAGADTDSTQLLGTGGPVVKILVAAESLDTRTGHARIEGSPTPVSVQTAER</sequence>
<dbReference type="AlphaFoldDB" id="A0A4Q9GM95"/>
<reference evidence="3" key="1">
    <citation type="submission" date="2019-02" db="EMBL/GenBank/DDBJ databases">
        <title>Glaciihabitans arcticus sp. nov., a psychrotolerant bacterium isolated from polar soil.</title>
        <authorList>
            <person name="Dahal R.H."/>
        </authorList>
    </citation>
    <scope>NUCLEOTIDE SEQUENCE [LARGE SCALE GENOMIC DNA]</scope>
    <source>
        <strain evidence="3">RP-3-7</strain>
    </source>
</reference>
<comment type="caution">
    <text evidence="2">The sequence shown here is derived from an EMBL/GenBank/DDBJ whole genome shotgun (WGS) entry which is preliminary data.</text>
</comment>
<feature type="domain" description="DUF222" evidence="1">
    <location>
        <begin position="80"/>
        <end position="314"/>
    </location>
</feature>
<dbReference type="InterPro" id="IPR003870">
    <property type="entry name" value="DUF222"/>
</dbReference>